<dbReference type="Pfam" id="PF12625">
    <property type="entry name" value="Arabinose_bd"/>
    <property type="match status" value="1"/>
</dbReference>
<keyword evidence="1" id="KW-0805">Transcription regulation</keyword>
<evidence type="ECO:0000313" key="6">
    <source>
        <dbReference type="Proteomes" id="UP000198762"/>
    </source>
</evidence>
<keyword evidence="3" id="KW-0804">Transcription</keyword>
<dbReference type="STRING" id="430453.SAMN04487962_1035"/>
<dbReference type="PANTHER" id="PTHR47894:SF1">
    <property type="entry name" value="HTH-TYPE TRANSCRIPTIONAL REGULATOR VQSM"/>
    <property type="match status" value="1"/>
</dbReference>
<dbReference type="SUPFAM" id="SSF46689">
    <property type="entry name" value="Homeodomain-like"/>
    <property type="match status" value="1"/>
</dbReference>
<feature type="domain" description="HTH araC/xylS-type" evidence="4">
    <location>
        <begin position="249"/>
        <end position="346"/>
    </location>
</feature>
<evidence type="ECO:0000256" key="3">
    <source>
        <dbReference type="ARBA" id="ARBA00023163"/>
    </source>
</evidence>
<dbReference type="PROSITE" id="PS01124">
    <property type="entry name" value="HTH_ARAC_FAMILY_2"/>
    <property type="match status" value="1"/>
</dbReference>
<accession>A0A1I0AN09</accession>
<dbReference type="AlphaFoldDB" id="A0A1I0AN09"/>
<dbReference type="PANTHER" id="PTHR47894">
    <property type="entry name" value="HTH-TYPE TRANSCRIPTIONAL REGULATOR GADX"/>
    <property type="match status" value="1"/>
</dbReference>
<dbReference type="Pfam" id="PF12833">
    <property type="entry name" value="HTH_18"/>
    <property type="match status" value="1"/>
</dbReference>
<evidence type="ECO:0000259" key="4">
    <source>
        <dbReference type="PROSITE" id="PS01124"/>
    </source>
</evidence>
<dbReference type="InterPro" id="IPR018060">
    <property type="entry name" value="HTH_AraC"/>
</dbReference>
<evidence type="ECO:0000313" key="5">
    <source>
        <dbReference type="EMBL" id="SES94784.1"/>
    </source>
</evidence>
<protein>
    <submittedName>
        <fullName evidence="5">AraC-type DNA-binding protein</fullName>
    </submittedName>
</protein>
<evidence type="ECO:0000256" key="2">
    <source>
        <dbReference type="ARBA" id="ARBA00023125"/>
    </source>
</evidence>
<dbReference type="GO" id="GO:0003700">
    <property type="term" value="F:DNA-binding transcription factor activity"/>
    <property type="evidence" value="ECO:0007669"/>
    <property type="project" value="InterPro"/>
</dbReference>
<dbReference type="InterPro" id="IPR009057">
    <property type="entry name" value="Homeodomain-like_sf"/>
</dbReference>
<organism evidence="5 6">
    <name type="scientific">Marinobacter segnicrescens</name>
    <dbReference type="NCBI Taxonomy" id="430453"/>
    <lineage>
        <taxon>Bacteria</taxon>
        <taxon>Pseudomonadati</taxon>
        <taxon>Pseudomonadota</taxon>
        <taxon>Gammaproteobacteria</taxon>
        <taxon>Pseudomonadales</taxon>
        <taxon>Marinobacteraceae</taxon>
        <taxon>Marinobacter</taxon>
    </lineage>
</organism>
<dbReference type="OrthoDB" id="6350022at2"/>
<proteinExistence type="predicted"/>
<name>A0A1I0AN09_9GAMM</name>
<dbReference type="EMBL" id="FOHZ01000003">
    <property type="protein sequence ID" value="SES94784.1"/>
    <property type="molecule type" value="Genomic_DNA"/>
</dbReference>
<reference evidence="6" key="1">
    <citation type="submission" date="2016-10" db="EMBL/GenBank/DDBJ databases">
        <authorList>
            <person name="Varghese N."/>
            <person name="Submissions S."/>
        </authorList>
    </citation>
    <scope>NUCLEOTIDE SEQUENCE [LARGE SCALE GENOMIC DNA]</scope>
    <source>
        <strain evidence="6">CGMCC 1.6489</strain>
    </source>
</reference>
<dbReference type="Proteomes" id="UP000198762">
    <property type="component" value="Unassembled WGS sequence"/>
</dbReference>
<dbReference type="InterPro" id="IPR032687">
    <property type="entry name" value="AraC-type_N"/>
</dbReference>
<dbReference type="GO" id="GO:0000976">
    <property type="term" value="F:transcription cis-regulatory region binding"/>
    <property type="evidence" value="ECO:0007669"/>
    <property type="project" value="TreeGrafter"/>
</dbReference>
<dbReference type="GO" id="GO:0005829">
    <property type="term" value="C:cytosol"/>
    <property type="evidence" value="ECO:0007669"/>
    <property type="project" value="TreeGrafter"/>
</dbReference>
<keyword evidence="2 5" id="KW-0238">DNA-binding</keyword>
<evidence type="ECO:0000256" key="1">
    <source>
        <dbReference type="ARBA" id="ARBA00023015"/>
    </source>
</evidence>
<dbReference type="Gene3D" id="1.10.10.60">
    <property type="entry name" value="Homeodomain-like"/>
    <property type="match status" value="1"/>
</dbReference>
<sequence>MDFNARVIPLHLHPLGFIEVFTRHGADLADLLRGTGISPAMFEMQDIRISYLQQQALVRNGIQQCRKPGLGLITGMELDWSFWGTLGYTIHSSPSLKDAGEAFRRYLVIAQPYYALMVSRPTTYIDCNRRVVDPLEYAADEAYDDDIRQFTLEFRVAMTSRLWTLCGNPAARDTDVHVTLDYPEPGHVELYSQLPCKSVTFGADKTAISADYSYVIKPFRPYRRRAWRKLIQQCEQELNQAPVDITFTDRVRWHIRAHFNPDIDLEQVARGMQMPPRSLTRRLAAEKTSFRKLLHSVRMEIATHQLRSSALSVDEVAEIVGFSCASSLRRAMKKWSGTTISNIRERQGIEELMP</sequence>
<keyword evidence="6" id="KW-1185">Reference proteome</keyword>
<dbReference type="RefSeq" id="WP_091848994.1">
    <property type="nucleotide sequence ID" value="NZ_FOHZ01000003.1"/>
</dbReference>
<gene>
    <name evidence="5" type="ORF">SAMN04487962_1035</name>
</gene>
<dbReference type="SMART" id="SM00342">
    <property type="entry name" value="HTH_ARAC"/>
    <property type="match status" value="1"/>
</dbReference>